<comment type="caution">
    <text evidence="3">The sequence shown here is derived from an EMBL/GenBank/DDBJ whole genome shotgun (WGS) entry which is preliminary data.</text>
</comment>
<dbReference type="EMBL" id="QWDM01000026">
    <property type="protein sequence ID" value="RUT67842.1"/>
    <property type="molecule type" value="Genomic_DNA"/>
</dbReference>
<keyword evidence="1" id="KW-0732">Signal</keyword>
<gene>
    <name evidence="3" type="ORF">D0817_24190</name>
</gene>
<feature type="domain" description="Endoribonuclease L-PSP/chorismate mutase-like" evidence="2">
    <location>
        <begin position="23"/>
        <end position="158"/>
    </location>
</feature>
<feature type="chain" id="PRO_5019050403" evidence="1">
    <location>
        <begin position="19"/>
        <end position="170"/>
    </location>
</feature>
<dbReference type="PANTHER" id="PTHR43760:SF1">
    <property type="entry name" value="ENDORIBONUCLEASE L-PSP_CHORISMATE MUTASE-LIKE DOMAIN-CONTAINING PROTEIN"/>
    <property type="match status" value="1"/>
</dbReference>
<dbReference type="SUPFAM" id="SSF55298">
    <property type="entry name" value="YjgF-like"/>
    <property type="match status" value="1"/>
</dbReference>
<sequence length="170" mass="18584">MKTIVTLALLVVSLNLSAQTPEQKLKQSGIYLPQIPESLGSYADMVQTGNLVFLSGRGPLKADGKYITGKVGSELTTEEGYQAARLTAINQLAVLKRAFGSLDNIKRIVKVNGYVNTDDSFREQSKVMNGFSDLLIEVFGEQGRHARNSIGVYTLPQNMAVEAEMVVEMK</sequence>
<organism evidence="3 4">
    <name type="scientific">Flavobacterium cupreum</name>
    <dbReference type="NCBI Taxonomy" id="2133766"/>
    <lineage>
        <taxon>Bacteria</taxon>
        <taxon>Pseudomonadati</taxon>
        <taxon>Bacteroidota</taxon>
        <taxon>Flavobacteriia</taxon>
        <taxon>Flavobacteriales</taxon>
        <taxon>Flavobacteriaceae</taxon>
        <taxon>Flavobacterium</taxon>
    </lineage>
</organism>
<dbReference type="Pfam" id="PF14588">
    <property type="entry name" value="YjgF_endoribonc"/>
    <property type="match status" value="1"/>
</dbReference>
<dbReference type="InterPro" id="IPR035959">
    <property type="entry name" value="RutC-like_sf"/>
</dbReference>
<name>A0A434A0E5_9FLAO</name>
<dbReference type="CDD" id="cd02199">
    <property type="entry name" value="YjgF_YER057c_UK114_like_1"/>
    <property type="match status" value="1"/>
</dbReference>
<evidence type="ECO:0000313" key="3">
    <source>
        <dbReference type="EMBL" id="RUT67842.1"/>
    </source>
</evidence>
<proteinExistence type="predicted"/>
<dbReference type="AlphaFoldDB" id="A0A434A0E5"/>
<dbReference type="Proteomes" id="UP000288102">
    <property type="component" value="Unassembled WGS sequence"/>
</dbReference>
<evidence type="ECO:0000256" key="1">
    <source>
        <dbReference type="SAM" id="SignalP"/>
    </source>
</evidence>
<dbReference type="InterPro" id="IPR013813">
    <property type="entry name" value="Endoribo_LPSP/chorism_mut-like"/>
</dbReference>
<accession>A0A434A0E5</accession>
<dbReference type="Gene3D" id="3.30.1330.40">
    <property type="entry name" value="RutC-like"/>
    <property type="match status" value="1"/>
</dbReference>
<dbReference type="PANTHER" id="PTHR43760">
    <property type="entry name" value="ENDORIBONUCLEASE-RELATED"/>
    <property type="match status" value="1"/>
</dbReference>
<dbReference type="RefSeq" id="WP_127340848.1">
    <property type="nucleotide sequence ID" value="NZ_QWDM01000026.1"/>
</dbReference>
<dbReference type="OrthoDB" id="9806350at2"/>
<reference evidence="4" key="1">
    <citation type="journal article" date="2019" name="Syst. Appl. Microbiol.">
        <title>Flavobacterium circumlabens sp. nov. and Flavobacterium cupreum sp. nov., two psychrotrophic species isolated from Antarctic environmental samples.</title>
        <authorList>
            <person name="Kralova S."/>
            <person name="Busse H.-J."/>
            <person name="Svec P."/>
            <person name="Maslanova I."/>
            <person name="Stankova E."/>
            <person name="Bartak M."/>
            <person name="Sedlacek I."/>
        </authorList>
    </citation>
    <scope>NUCLEOTIDE SEQUENCE [LARGE SCALE GENOMIC DNA]</scope>
    <source>
        <strain evidence="4">CCM 8825</strain>
    </source>
</reference>
<protein>
    <submittedName>
        <fullName evidence="3">RidA family protein</fullName>
    </submittedName>
</protein>
<feature type="signal peptide" evidence="1">
    <location>
        <begin position="1"/>
        <end position="18"/>
    </location>
</feature>
<evidence type="ECO:0000259" key="2">
    <source>
        <dbReference type="Pfam" id="PF14588"/>
    </source>
</evidence>
<evidence type="ECO:0000313" key="4">
    <source>
        <dbReference type="Proteomes" id="UP000288102"/>
    </source>
</evidence>
<keyword evidence="4" id="KW-1185">Reference proteome</keyword>